<comment type="catalytic activity">
    <reaction evidence="11">
        <text>(2R)-2,3-dihydroxy-3-methylbutanoate = 3-methyl-2-oxobutanoate + H2O</text>
        <dbReference type="Rhea" id="RHEA:24809"/>
        <dbReference type="ChEBI" id="CHEBI:11851"/>
        <dbReference type="ChEBI" id="CHEBI:15377"/>
        <dbReference type="ChEBI" id="CHEBI:49072"/>
        <dbReference type="EC" id="4.2.1.9"/>
    </reaction>
    <physiologicalReaction direction="left-to-right" evidence="11">
        <dbReference type="Rhea" id="RHEA:24810"/>
    </physiologicalReaction>
</comment>
<reference evidence="19 20" key="1">
    <citation type="journal article" date="2011" name="Int. J. Syst. Evol. Microbiol.">
        <title>Ochrobactrum pecoris sp. nov., isolated from farm animals.</title>
        <authorList>
            <person name="Kampfer P."/>
            <person name="Huber B."/>
            <person name="Busse H.J."/>
            <person name="Scholz H.C."/>
            <person name="Tomaso H."/>
            <person name="Hotzel H."/>
            <person name="Melzer F."/>
        </authorList>
    </citation>
    <scope>NUCLEOTIDE SEQUENCE [LARGE SCALE GENOMIC DNA]</scope>
    <source>
        <strain evidence="19 20">08RB2639</strain>
    </source>
</reference>
<feature type="binding site" evidence="15">
    <location>
        <position position="123"/>
    </location>
    <ligand>
        <name>Mg(2+)</name>
        <dbReference type="ChEBI" id="CHEBI:18420"/>
    </ligand>
</feature>
<dbReference type="EC" id="4.2.1.9" evidence="14 15"/>
<dbReference type="Pfam" id="PF24877">
    <property type="entry name" value="ILV_EDD_C"/>
    <property type="match status" value="1"/>
</dbReference>
<keyword evidence="4 15" id="KW-0001">2Fe-2S</keyword>
<dbReference type="GO" id="GO:0051537">
    <property type="term" value="F:2 iron, 2 sulfur cluster binding"/>
    <property type="evidence" value="ECO:0007669"/>
    <property type="project" value="UniProtKB-UniRule"/>
</dbReference>
<dbReference type="GO" id="GO:0005829">
    <property type="term" value="C:cytosol"/>
    <property type="evidence" value="ECO:0007669"/>
    <property type="project" value="TreeGrafter"/>
</dbReference>
<evidence type="ECO:0000313" key="18">
    <source>
        <dbReference type="EMBL" id="MBB4093565.1"/>
    </source>
</evidence>
<dbReference type="FunFam" id="3.50.30.80:FF:000001">
    <property type="entry name" value="Dihydroxy-acid dehydratase"/>
    <property type="match status" value="1"/>
</dbReference>
<sequence length="611" mass="65206">MPPYRSRTTTHGRNMAGARGLWRATGMKDEDFGKPIIAVVNSFTQFVPGHVHLKDLGQLVAREIESAGGVAKEFNTIAVDDGIAMGHDGMLYSLPSRELIADSVEYMVNAHCADAMVCISNCDKITPGMLMAALRLNIPVVFVSGGPMEAGKVVWDDQVKKLDLVDAMVAAADDSYTDDQVKAIERSACPTCGSCSGMFTANSMNCLTEALGLSLPGNGSTLATHADRKRLFVEAGHLVVDLARRYYEQDDESVLPRSIASFPAFENAMTLDIAMGGSTNTVLHLLAAAQEAEIDFTMADIDRLSRRVPVLCKVAPAVANVHMEDVHRAGGIMGILGQLEKAGLINTDLPTVHSETVAKALDHWDVTRTSSEMVHKFYSAAPGGVPTQVAFSQERRFDSVDADREKGVIRSKEHAFSQDGGLAVLYGNLAEDGCIVKTAGVDDSILKFSGPARIFESQDSAVLGILNGKIKAGDIVLIRYEGPRGGPGMQEMLYPTSYLKSKGLGKACALITDGRFSGGSSGLSIGHVSPEAAEGGTIGLVREGDIIDIDIPNRKIHLAVDDATLAERRAEQDATGWKPAETRKRKISTALKAYASMATSAAKGAVRKLPD</sequence>
<evidence type="ECO:0000256" key="12">
    <source>
        <dbReference type="ARBA" id="ARBA00029436"/>
    </source>
</evidence>
<dbReference type="RefSeq" id="WP_140020733.1">
    <property type="nucleotide sequence ID" value="NZ_JACIEX010000004.1"/>
</dbReference>
<comment type="cofactor">
    <cofactor evidence="1 15">
        <name>Mg(2+)</name>
        <dbReference type="ChEBI" id="CHEBI:18420"/>
    </cofactor>
</comment>
<evidence type="ECO:0000256" key="1">
    <source>
        <dbReference type="ARBA" id="ARBA00001946"/>
    </source>
</evidence>
<dbReference type="AlphaFoldDB" id="A0A5C5CPG6"/>
<dbReference type="InterPro" id="IPR020558">
    <property type="entry name" value="DiOHA_6PGluconate_deHydtase_CS"/>
</dbReference>
<dbReference type="UniPathway" id="UPA00049">
    <property type="reaction ID" value="UER00061"/>
</dbReference>
<evidence type="ECO:0000256" key="6">
    <source>
        <dbReference type="ARBA" id="ARBA00022842"/>
    </source>
</evidence>
<dbReference type="InterPro" id="IPR004404">
    <property type="entry name" value="DihydroxyA_deHydtase"/>
</dbReference>
<feature type="binding site" evidence="15">
    <location>
        <position position="81"/>
    </location>
    <ligand>
        <name>Mg(2+)</name>
        <dbReference type="ChEBI" id="CHEBI:18420"/>
    </ligand>
</feature>
<dbReference type="Proteomes" id="UP000553980">
    <property type="component" value="Unassembled WGS sequence"/>
</dbReference>
<dbReference type="OrthoDB" id="9807077at2"/>
<evidence type="ECO:0000256" key="14">
    <source>
        <dbReference type="ARBA" id="ARBA00029490"/>
    </source>
</evidence>
<comment type="pathway">
    <text evidence="13 15">Amino-acid biosynthesis; L-isoleucine biosynthesis; L-isoleucine from 2-oxobutanoate: step 3/4.</text>
</comment>
<evidence type="ECO:0000259" key="17">
    <source>
        <dbReference type="Pfam" id="PF24877"/>
    </source>
</evidence>
<evidence type="ECO:0000313" key="20">
    <source>
        <dbReference type="Proteomes" id="UP000313390"/>
    </source>
</evidence>
<dbReference type="UniPathway" id="UPA00047">
    <property type="reaction ID" value="UER00057"/>
</dbReference>
<dbReference type="HAMAP" id="MF_00012">
    <property type="entry name" value="IlvD"/>
    <property type="match status" value="1"/>
</dbReference>
<comment type="caution">
    <text evidence="15">Lacks conserved residue(s) required for the propagation of feature annotation.</text>
</comment>
<evidence type="ECO:0000256" key="3">
    <source>
        <dbReference type="ARBA" id="ARBA00022605"/>
    </source>
</evidence>
<proteinExistence type="inferred from homology"/>
<reference evidence="19" key="2">
    <citation type="submission" date="2019-06" db="EMBL/GenBank/DDBJ databases">
        <authorList>
            <person name="Hu M."/>
        </authorList>
    </citation>
    <scope>NUCLEOTIDE SEQUENCE</scope>
    <source>
        <strain evidence="19">08RB2639</strain>
    </source>
</reference>
<accession>A0A5C5CPG6</accession>
<dbReference type="SUPFAM" id="SSF143975">
    <property type="entry name" value="IlvD/EDD N-terminal domain-like"/>
    <property type="match status" value="1"/>
</dbReference>
<evidence type="ECO:0000256" key="8">
    <source>
        <dbReference type="ARBA" id="ARBA00023014"/>
    </source>
</evidence>
<keyword evidence="21" id="KW-1185">Reference proteome</keyword>
<organism evidence="19 20">
    <name type="scientific">Brucella pecoris</name>
    <dbReference type="NCBI Taxonomy" id="867683"/>
    <lineage>
        <taxon>Bacteria</taxon>
        <taxon>Pseudomonadati</taxon>
        <taxon>Pseudomonadota</taxon>
        <taxon>Alphaproteobacteria</taxon>
        <taxon>Hyphomicrobiales</taxon>
        <taxon>Brucellaceae</taxon>
        <taxon>Brucella/Ochrobactrum group</taxon>
        <taxon>Brucella</taxon>
    </lineage>
</organism>
<evidence type="ECO:0000256" key="11">
    <source>
        <dbReference type="ARBA" id="ARBA00029304"/>
    </source>
</evidence>
<evidence type="ECO:0000256" key="9">
    <source>
        <dbReference type="ARBA" id="ARBA00023239"/>
    </source>
</evidence>
<feature type="binding site" description="via carbamate group" evidence="15">
    <location>
        <position position="124"/>
    </location>
    <ligand>
        <name>Mg(2+)</name>
        <dbReference type="ChEBI" id="CHEBI:18420"/>
    </ligand>
</feature>
<dbReference type="GO" id="GO:0009097">
    <property type="term" value="P:isoleucine biosynthetic process"/>
    <property type="evidence" value="ECO:0007669"/>
    <property type="project" value="UniProtKB-UniRule"/>
</dbReference>
<comment type="pathway">
    <text evidence="12 15">Amino-acid biosynthesis; L-valine biosynthesis; L-valine from pyruvate: step 3/4.</text>
</comment>
<evidence type="ECO:0000256" key="10">
    <source>
        <dbReference type="ARBA" id="ARBA00023304"/>
    </source>
</evidence>
<feature type="domain" description="Dihydroxy-acid/6-phosphogluconate dehydratase C-terminal" evidence="17">
    <location>
        <begin position="408"/>
        <end position="605"/>
    </location>
</feature>
<keyword evidence="8 15" id="KW-0411">Iron-sulfur</keyword>
<keyword evidence="5 15" id="KW-0479">Metal-binding</keyword>
<comment type="caution">
    <text evidence="19">The sequence shown here is derived from an EMBL/GenBank/DDBJ whole genome shotgun (WGS) entry which is preliminary data.</text>
</comment>
<feature type="domain" description="Dihydroxy-acid/6-phosphogluconate dehydratase N-terminal" evidence="16">
    <location>
        <begin position="34"/>
        <end position="359"/>
    </location>
</feature>
<reference evidence="18 21" key="3">
    <citation type="submission" date="2020-08" db="EMBL/GenBank/DDBJ databases">
        <title>Genomic Encyclopedia of Type Strains, Phase IV (KMG-IV): sequencing the most valuable type-strain genomes for metagenomic binning, comparative biology and taxonomic classification.</title>
        <authorList>
            <person name="Goeker M."/>
        </authorList>
    </citation>
    <scope>NUCLEOTIDE SEQUENCE [LARGE SCALE GENOMIC DNA]</scope>
    <source>
        <strain evidence="18 21">DSM 23868</strain>
    </source>
</reference>
<dbReference type="EMBL" id="VEWK01000004">
    <property type="protein sequence ID" value="TNV13048.1"/>
    <property type="molecule type" value="Genomic_DNA"/>
</dbReference>
<keyword evidence="6 15" id="KW-0460">Magnesium</keyword>
<evidence type="ECO:0000259" key="16">
    <source>
        <dbReference type="Pfam" id="PF00920"/>
    </source>
</evidence>
<dbReference type="PANTHER" id="PTHR43661">
    <property type="entry name" value="D-XYLONATE DEHYDRATASE"/>
    <property type="match status" value="1"/>
</dbReference>
<name>A0A5C5CPG6_9HYPH</name>
<comment type="cofactor">
    <cofactor evidence="15">
        <name>[2Fe-2S] cluster</name>
        <dbReference type="ChEBI" id="CHEBI:190135"/>
    </cofactor>
    <text evidence="15">Binds 1 [2Fe-2S] cluster per subunit. This cluster acts as a Lewis acid cofactor.</text>
</comment>
<keyword evidence="9 15" id="KW-0456">Lyase</keyword>
<comment type="similarity">
    <text evidence="2 15">Belongs to the IlvD/Edd family.</text>
</comment>
<dbReference type="Proteomes" id="UP000313390">
    <property type="component" value="Unassembled WGS sequence"/>
</dbReference>
<comment type="function">
    <text evidence="15">Functions in the biosynthesis of branched-chain amino acids. Catalyzes the dehydration of (2R,3R)-2,3-dihydroxy-3-methylpentanoate (2,3-dihydroxy-3-methylvalerate) into 2-oxo-3-methylpentanoate (2-oxo-3-methylvalerate) and of (2R)-2,3-dihydroxy-3-methylbutanoate (2,3-dihydroxyisovalerate) into 2-oxo-3-methylbutanoate (2-oxoisovalerate), the penultimate precursor to L-isoleucine and L-valine, respectively.</text>
</comment>
<feature type="modified residue" description="N6-carboxylysine" evidence="15">
    <location>
        <position position="124"/>
    </location>
</feature>
<gene>
    <name evidence="15 19" type="primary">ilvD</name>
    <name evidence="19" type="ORF">FIB18_11015</name>
    <name evidence="18" type="ORF">GGQ79_002077</name>
</gene>
<dbReference type="InterPro" id="IPR000581">
    <property type="entry name" value="ILV_EDD_N"/>
</dbReference>
<dbReference type="GO" id="GO:0000287">
    <property type="term" value="F:magnesium ion binding"/>
    <property type="evidence" value="ECO:0007669"/>
    <property type="project" value="UniProtKB-UniRule"/>
</dbReference>
<dbReference type="EMBL" id="JACIEX010000004">
    <property type="protein sequence ID" value="MBB4093565.1"/>
    <property type="molecule type" value="Genomic_DNA"/>
</dbReference>
<feature type="binding site" evidence="15">
    <location>
        <position position="491"/>
    </location>
    <ligand>
        <name>Mg(2+)</name>
        <dbReference type="ChEBI" id="CHEBI:18420"/>
    </ligand>
</feature>
<dbReference type="NCBIfam" id="NF009103">
    <property type="entry name" value="PRK12448.1"/>
    <property type="match status" value="1"/>
</dbReference>
<evidence type="ECO:0000256" key="2">
    <source>
        <dbReference type="ARBA" id="ARBA00006486"/>
    </source>
</evidence>
<comment type="catalytic activity">
    <reaction evidence="15">
        <text>(2R,3R)-2,3-dihydroxy-3-methylpentanoate = (S)-3-methyl-2-oxopentanoate + H2O</text>
        <dbReference type="Rhea" id="RHEA:27694"/>
        <dbReference type="ChEBI" id="CHEBI:15377"/>
        <dbReference type="ChEBI" id="CHEBI:35146"/>
        <dbReference type="ChEBI" id="CHEBI:49258"/>
        <dbReference type="EC" id="4.2.1.9"/>
    </reaction>
</comment>
<dbReference type="InterPro" id="IPR042096">
    <property type="entry name" value="Dihydro-acid_dehy_C"/>
</dbReference>
<comment type="subunit">
    <text evidence="15">Homodimer.</text>
</comment>
<evidence type="ECO:0000256" key="7">
    <source>
        <dbReference type="ARBA" id="ARBA00023004"/>
    </source>
</evidence>
<protein>
    <recommendedName>
        <fullName evidence="14 15">Dihydroxy-acid dehydratase</fullName>
        <shortName evidence="15">DAD</shortName>
        <ecNumber evidence="14 15">4.2.1.9</ecNumber>
    </recommendedName>
</protein>
<dbReference type="InterPro" id="IPR037237">
    <property type="entry name" value="IlvD/EDD_N"/>
</dbReference>
<feature type="active site" description="Proton acceptor" evidence="15">
    <location>
        <position position="517"/>
    </location>
</feature>
<evidence type="ECO:0000256" key="15">
    <source>
        <dbReference type="HAMAP-Rule" id="MF_00012"/>
    </source>
</evidence>
<dbReference type="PROSITE" id="PS00887">
    <property type="entry name" value="ILVD_EDD_2"/>
    <property type="match status" value="1"/>
</dbReference>
<dbReference type="NCBIfam" id="TIGR00110">
    <property type="entry name" value="ilvD"/>
    <property type="match status" value="1"/>
</dbReference>
<dbReference type="GO" id="GO:0004160">
    <property type="term" value="F:dihydroxy-acid dehydratase activity"/>
    <property type="evidence" value="ECO:0007669"/>
    <property type="project" value="UniProtKB-UniRule"/>
</dbReference>
<dbReference type="GO" id="GO:0009099">
    <property type="term" value="P:L-valine biosynthetic process"/>
    <property type="evidence" value="ECO:0007669"/>
    <property type="project" value="UniProtKB-UniRule"/>
</dbReference>
<evidence type="ECO:0000256" key="5">
    <source>
        <dbReference type="ARBA" id="ARBA00022723"/>
    </source>
</evidence>
<evidence type="ECO:0000313" key="21">
    <source>
        <dbReference type="Proteomes" id="UP000553980"/>
    </source>
</evidence>
<dbReference type="Gene3D" id="3.50.30.80">
    <property type="entry name" value="IlvD/EDD C-terminal domain-like"/>
    <property type="match status" value="1"/>
</dbReference>
<dbReference type="PANTHER" id="PTHR43661:SF3">
    <property type="entry name" value="D-XYLONATE DEHYDRATASE YAGF-RELATED"/>
    <property type="match status" value="1"/>
</dbReference>
<keyword evidence="7 15" id="KW-0408">Iron</keyword>
<dbReference type="InterPro" id="IPR056740">
    <property type="entry name" value="ILV_EDD_C"/>
</dbReference>
<keyword evidence="3 15" id="KW-0028">Amino-acid biosynthesis</keyword>
<dbReference type="Pfam" id="PF00920">
    <property type="entry name" value="ILVD_EDD_N"/>
    <property type="match status" value="1"/>
</dbReference>
<evidence type="ECO:0000256" key="4">
    <source>
        <dbReference type="ARBA" id="ARBA00022714"/>
    </source>
</evidence>
<keyword evidence="10 15" id="KW-0100">Branched-chain amino acid biosynthesis</keyword>
<dbReference type="PROSITE" id="PS00886">
    <property type="entry name" value="ILVD_EDD_1"/>
    <property type="match status" value="1"/>
</dbReference>
<dbReference type="SUPFAM" id="SSF52016">
    <property type="entry name" value="LeuD/IlvD-like"/>
    <property type="match status" value="1"/>
</dbReference>
<evidence type="ECO:0000256" key="13">
    <source>
        <dbReference type="ARBA" id="ARBA00029437"/>
    </source>
</evidence>
<evidence type="ECO:0000313" key="19">
    <source>
        <dbReference type="EMBL" id="TNV13048.1"/>
    </source>
</evidence>